<dbReference type="Ensembl" id="ENSGWIT00000034436.1">
    <property type="protein sequence ID" value="ENSGWIP00000031620.1"/>
    <property type="gene ID" value="ENSGWIG00000016331.1"/>
</dbReference>
<evidence type="ECO:0000256" key="9">
    <source>
        <dbReference type="RuleBase" id="RU000682"/>
    </source>
</evidence>
<keyword evidence="4 8" id="KW-0238">DNA-binding</keyword>
<dbReference type="GO" id="GO:0007417">
    <property type="term" value="P:central nervous system development"/>
    <property type="evidence" value="ECO:0007669"/>
    <property type="project" value="TreeGrafter"/>
</dbReference>
<dbReference type="Pfam" id="PF00046">
    <property type="entry name" value="Homeodomain"/>
    <property type="match status" value="1"/>
</dbReference>
<evidence type="ECO:0000256" key="2">
    <source>
        <dbReference type="ARBA" id="ARBA00022473"/>
    </source>
</evidence>
<dbReference type="GeneID" id="114473579"/>
<evidence type="ECO:0000256" key="1">
    <source>
        <dbReference type="ARBA" id="ARBA00004123"/>
    </source>
</evidence>
<proteinExistence type="predicted"/>
<gene>
    <name evidence="12" type="primary">pnx</name>
</gene>
<dbReference type="PRINTS" id="PR00024">
    <property type="entry name" value="HOMEOBOX"/>
</dbReference>
<dbReference type="InterPro" id="IPR050877">
    <property type="entry name" value="EMX-VAX-Noto_Homeobox_TFs"/>
</dbReference>
<evidence type="ECO:0000256" key="3">
    <source>
        <dbReference type="ARBA" id="ARBA00023015"/>
    </source>
</evidence>
<dbReference type="SUPFAM" id="SSF46689">
    <property type="entry name" value="Homeodomain-like"/>
    <property type="match status" value="1"/>
</dbReference>
<keyword evidence="6" id="KW-0804">Transcription</keyword>
<name>A0A8C5N618_GOUWI</name>
<evidence type="ECO:0000256" key="7">
    <source>
        <dbReference type="ARBA" id="ARBA00023242"/>
    </source>
</evidence>
<dbReference type="GO" id="GO:0000978">
    <property type="term" value="F:RNA polymerase II cis-regulatory region sequence-specific DNA binding"/>
    <property type="evidence" value="ECO:0007669"/>
    <property type="project" value="TreeGrafter"/>
</dbReference>
<reference evidence="12" key="3">
    <citation type="submission" date="2025-09" db="UniProtKB">
        <authorList>
            <consortium name="Ensembl"/>
        </authorList>
    </citation>
    <scope>IDENTIFICATION</scope>
</reference>
<dbReference type="GO" id="GO:0030182">
    <property type="term" value="P:neuron differentiation"/>
    <property type="evidence" value="ECO:0007669"/>
    <property type="project" value="TreeGrafter"/>
</dbReference>
<evidence type="ECO:0000256" key="8">
    <source>
        <dbReference type="PROSITE-ProRule" id="PRU00108"/>
    </source>
</evidence>
<accession>A0A8C5N618</accession>
<keyword evidence="7 8" id="KW-0539">Nucleus</keyword>
<dbReference type="OrthoDB" id="6159439at2759"/>
<sequence>MRAPADAAPPGRCTSFSVEDILDPLKFTRKKTPSVQQTASPGTQRKNASPRRPTGEKCSCGSRDPRDPPELPATIQVSRGKRRRVRTAFSFQQLQVLELSFHRCQYLSVVERYSIAAALRLTETQVKIWFQNRRTKWKKERLMQGREVQEEEEPLPLAFSPLCCSPTVHMFAPPLVQGQHFFTSAENCAFFRTRLS</sequence>
<dbReference type="GO" id="GO:0000981">
    <property type="term" value="F:DNA-binding transcription factor activity, RNA polymerase II-specific"/>
    <property type="evidence" value="ECO:0007669"/>
    <property type="project" value="InterPro"/>
</dbReference>
<dbReference type="InterPro" id="IPR001356">
    <property type="entry name" value="HD"/>
</dbReference>
<feature type="DNA-binding region" description="Homeobox" evidence="8">
    <location>
        <begin position="82"/>
        <end position="141"/>
    </location>
</feature>
<dbReference type="AlphaFoldDB" id="A0A8C5N618"/>
<comment type="subcellular location">
    <subcellularLocation>
        <location evidence="1 8 9">Nucleus</location>
    </subcellularLocation>
</comment>
<dbReference type="Gene3D" id="1.10.10.60">
    <property type="entry name" value="Homeodomain-like"/>
    <property type="match status" value="1"/>
</dbReference>
<keyword evidence="2" id="KW-0217">Developmental protein</keyword>
<dbReference type="PANTHER" id="PTHR24339">
    <property type="entry name" value="HOMEOBOX PROTEIN EMX-RELATED"/>
    <property type="match status" value="1"/>
</dbReference>
<reference evidence="12" key="1">
    <citation type="submission" date="2020-06" db="EMBL/GenBank/DDBJ databases">
        <authorList>
            <consortium name="Wellcome Sanger Institute Data Sharing"/>
        </authorList>
    </citation>
    <scope>NUCLEOTIDE SEQUENCE [LARGE SCALE GENOMIC DNA]</scope>
</reference>
<dbReference type="InterPro" id="IPR009057">
    <property type="entry name" value="Homeodomain-like_sf"/>
</dbReference>
<evidence type="ECO:0000259" key="11">
    <source>
        <dbReference type="PROSITE" id="PS50071"/>
    </source>
</evidence>
<evidence type="ECO:0000256" key="6">
    <source>
        <dbReference type="ARBA" id="ARBA00023163"/>
    </source>
</evidence>
<dbReference type="SMART" id="SM00389">
    <property type="entry name" value="HOX"/>
    <property type="match status" value="1"/>
</dbReference>
<evidence type="ECO:0000256" key="4">
    <source>
        <dbReference type="ARBA" id="ARBA00023125"/>
    </source>
</evidence>
<evidence type="ECO:0000313" key="12">
    <source>
        <dbReference type="Ensembl" id="ENSGWIP00000031620.1"/>
    </source>
</evidence>
<dbReference type="Proteomes" id="UP000694680">
    <property type="component" value="Chromosome 12"/>
</dbReference>
<feature type="compositionally biased region" description="Polar residues" evidence="10">
    <location>
        <begin position="33"/>
        <end position="47"/>
    </location>
</feature>
<evidence type="ECO:0000256" key="10">
    <source>
        <dbReference type="SAM" id="MobiDB-lite"/>
    </source>
</evidence>
<dbReference type="InterPro" id="IPR020479">
    <property type="entry name" value="HD_metazoa"/>
</dbReference>
<feature type="domain" description="Homeobox" evidence="11">
    <location>
        <begin position="80"/>
        <end position="140"/>
    </location>
</feature>
<evidence type="ECO:0000256" key="5">
    <source>
        <dbReference type="ARBA" id="ARBA00023155"/>
    </source>
</evidence>
<keyword evidence="13" id="KW-1185">Reference proteome</keyword>
<dbReference type="PROSITE" id="PS50071">
    <property type="entry name" value="HOMEOBOX_2"/>
    <property type="match status" value="1"/>
</dbReference>
<protein>
    <submittedName>
        <fullName evidence="12">Homeobox protein pnx-like</fullName>
    </submittedName>
</protein>
<dbReference type="InterPro" id="IPR017970">
    <property type="entry name" value="Homeobox_CS"/>
</dbReference>
<keyword evidence="5 8" id="KW-0371">Homeobox</keyword>
<dbReference type="RefSeq" id="XP_028319100.1">
    <property type="nucleotide sequence ID" value="XM_028463299.1"/>
</dbReference>
<dbReference type="PROSITE" id="PS00027">
    <property type="entry name" value="HOMEOBOX_1"/>
    <property type="match status" value="1"/>
</dbReference>
<keyword evidence="3" id="KW-0805">Transcription regulation</keyword>
<evidence type="ECO:0000313" key="13">
    <source>
        <dbReference type="Proteomes" id="UP000694680"/>
    </source>
</evidence>
<organism evidence="12 13">
    <name type="scientific">Gouania willdenowi</name>
    <name type="common">Blunt-snouted clingfish</name>
    <name type="synonym">Lepadogaster willdenowi</name>
    <dbReference type="NCBI Taxonomy" id="441366"/>
    <lineage>
        <taxon>Eukaryota</taxon>
        <taxon>Metazoa</taxon>
        <taxon>Chordata</taxon>
        <taxon>Craniata</taxon>
        <taxon>Vertebrata</taxon>
        <taxon>Euteleostomi</taxon>
        <taxon>Actinopterygii</taxon>
        <taxon>Neopterygii</taxon>
        <taxon>Teleostei</taxon>
        <taxon>Neoteleostei</taxon>
        <taxon>Acanthomorphata</taxon>
        <taxon>Ovalentaria</taxon>
        <taxon>Blenniimorphae</taxon>
        <taxon>Blenniiformes</taxon>
        <taxon>Gobiesocoidei</taxon>
        <taxon>Gobiesocidae</taxon>
        <taxon>Gobiesocinae</taxon>
        <taxon>Gouania</taxon>
    </lineage>
</organism>
<feature type="region of interest" description="Disordered" evidence="10">
    <location>
        <begin position="27"/>
        <end position="79"/>
    </location>
</feature>
<dbReference type="CDD" id="cd00086">
    <property type="entry name" value="homeodomain"/>
    <property type="match status" value="1"/>
</dbReference>
<dbReference type="GO" id="GO:0005634">
    <property type="term" value="C:nucleus"/>
    <property type="evidence" value="ECO:0007669"/>
    <property type="project" value="UniProtKB-SubCell"/>
</dbReference>
<dbReference type="CTD" id="352939"/>
<dbReference type="PANTHER" id="PTHR24339:SF28">
    <property type="entry name" value="E5-RELATED"/>
    <property type="match status" value="1"/>
</dbReference>
<reference evidence="12" key="2">
    <citation type="submission" date="2025-08" db="UniProtKB">
        <authorList>
            <consortium name="Ensembl"/>
        </authorList>
    </citation>
    <scope>IDENTIFICATION</scope>
</reference>